<sequence>MTKIDKMIDFAMSKHGRVSYSMAYPQRLGPEAMDCSSFVYYSLIAGGFLPPSTRIGNTESLYKLRGRVLTEIYDYNKVRRGDIFIRGVEGHSAGAYGHTGIFLRKGSIIHCNYTNNGVSINDESSYIGYYLDCKRSCEERYFRPIENGKDERLGIWKKGRGLVHAISNVRERPTTKSNIVTHYYPDDTINYDLLVKSDGYFWLSYIGNESGLRRYVAYADDEGNSWIDV</sequence>
<name>A0A133KEP5_9FIRM</name>
<dbReference type="Proteomes" id="UP000070383">
    <property type="component" value="Unassembled WGS sequence"/>
</dbReference>
<dbReference type="Pfam" id="PF08460">
    <property type="entry name" value="SH3_5"/>
    <property type="match status" value="1"/>
</dbReference>
<evidence type="ECO:0000259" key="5">
    <source>
        <dbReference type="PROSITE" id="PS51935"/>
    </source>
</evidence>
<keyword evidence="3" id="KW-0378">Hydrolase</keyword>
<reference evidence="7" key="1">
    <citation type="submission" date="2016-01" db="EMBL/GenBank/DDBJ databases">
        <authorList>
            <person name="Mitreva M."/>
            <person name="Pepin K.H."/>
            <person name="Mihindukulasuriya K.A."/>
            <person name="Fulton R."/>
            <person name="Fronick C."/>
            <person name="O'Laughlin M."/>
            <person name="Miner T."/>
            <person name="Herter B."/>
            <person name="Rosa B.A."/>
            <person name="Cordes M."/>
            <person name="Tomlinson C."/>
            <person name="Wollam A."/>
            <person name="Palsikar V.B."/>
            <person name="Mardis E.R."/>
            <person name="Wilson R.K."/>
        </authorList>
    </citation>
    <scope>NUCLEOTIDE SEQUENCE [LARGE SCALE GENOMIC DNA]</scope>
    <source>
        <strain evidence="7">MJR8151</strain>
    </source>
</reference>
<evidence type="ECO:0000256" key="2">
    <source>
        <dbReference type="ARBA" id="ARBA00022670"/>
    </source>
</evidence>
<dbReference type="InterPro" id="IPR008044">
    <property type="entry name" value="Phage_lysin"/>
</dbReference>
<dbReference type="SUPFAM" id="SSF54001">
    <property type="entry name" value="Cysteine proteinases"/>
    <property type="match status" value="1"/>
</dbReference>
<keyword evidence="4" id="KW-0788">Thiol protease</keyword>
<dbReference type="Pfam" id="PF05382">
    <property type="entry name" value="Amidase_5"/>
    <property type="match status" value="1"/>
</dbReference>
<comment type="caution">
    <text evidence="6">The sequence shown here is derived from an EMBL/GenBank/DDBJ whole genome shotgun (WGS) entry which is preliminary data.</text>
</comment>
<gene>
    <name evidence="6" type="ORF">HMPREF3200_00973</name>
</gene>
<feature type="domain" description="NlpC/P60" evidence="5">
    <location>
        <begin position="1"/>
        <end position="142"/>
    </location>
</feature>
<dbReference type="Gene3D" id="3.90.1720.10">
    <property type="entry name" value="endopeptidase domain like (from Nostoc punctiforme)"/>
    <property type="match status" value="1"/>
</dbReference>
<evidence type="ECO:0000313" key="7">
    <source>
        <dbReference type="Proteomes" id="UP000070383"/>
    </source>
</evidence>
<evidence type="ECO:0000256" key="1">
    <source>
        <dbReference type="ARBA" id="ARBA00007074"/>
    </source>
</evidence>
<accession>A0A133KEP5</accession>
<dbReference type="PROSITE" id="PS51935">
    <property type="entry name" value="NLPC_P60"/>
    <property type="match status" value="1"/>
</dbReference>
<evidence type="ECO:0000256" key="3">
    <source>
        <dbReference type="ARBA" id="ARBA00022801"/>
    </source>
</evidence>
<comment type="similarity">
    <text evidence="1">Belongs to the peptidase C40 family.</text>
</comment>
<dbReference type="GO" id="GO:0008234">
    <property type="term" value="F:cysteine-type peptidase activity"/>
    <property type="evidence" value="ECO:0007669"/>
    <property type="project" value="UniProtKB-KW"/>
</dbReference>
<dbReference type="InterPro" id="IPR038765">
    <property type="entry name" value="Papain-like_cys_pep_sf"/>
</dbReference>
<dbReference type="GO" id="GO:0006508">
    <property type="term" value="P:proteolysis"/>
    <property type="evidence" value="ECO:0007669"/>
    <property type="project" value="UniProtKB-KW"/>
</dbReference>
<dbReference type="RefSeq" id="WP_060929371.1">
    <property type="nucleotide sequence ID" value="NZ_CAMPNK010000002.1"/>
</dbReference>
<dbReference type="PATRIC" id="fig|33036.3.peg.965"/>
<dbReference type="STRING" id="33036.HMPREF3200_00973"/>
<evidence type="ECO:0000256" key="4">
    <source>
        <dbReference type="ARBA" id="ARBA00022807"/>
    </source>
</evidence>
<dbReference type="OrthoDB" id="2156809at2"/>
<keyword evidence="7" id="KW-1185">Reference proteome</keyword>
<dbReference type="InterPro" id="IPR003646">
    <property type="entry name" value="SH3-like_bac-type"/>
</dbReference>
<dbReference type="AlphaFoldDB" id="A0A133KEP5"/>
<organism evidence="6 7">
    <name type="scientific">Anaerococcus tetradius</name>
    <dbReference type="NCBI Taxonomy" id="33036"/>
    <lineage>
        <taxon>Bacteria</taxon>
        <taxon>Bacillati</taxon>
        <taxon>Bacillota</taxon>
        <taxon>Tissierellia</taxon>
        <taxon>Tissierellales</taxon>
        <taxon>Peptoniphilaceae</taxon>
        <taxon>Anaerococcus</taxon>
    </lineage>
</organism>
<keyword evidence="2" id="KW-0645">Protease</keyword>
<dbReference type="Gene3D" id="2.30.30.40">
    <property type="entry name" value="SH3 Domains"/>
    <property type="match status" value="1"/>
</dbReference>
<dbReference type="InterPro" id="IPR000064">
    <property type="entry name" value="NLP_P60_dom"/>
</dbReference>
<dbReference type="EMBL" id="LRPM01000035">
    <property type="protein sequence ID" value="KWZ78048.1"/>
    <property type="molecule type" value="Genomic_DNA"/>
</dbReference>
<proteinExistence type="inferred from homology"/>
<protein>
    <submittedName>
        <fullName evidence="6">SH3 domain protein</fullName>
    </submittedName>
</protein>
<evidence type="ECO:0000313" key="6">
    <source>
        <dbReference type="EMBL" id="KWZ78048.1"/>
    </source>
</evidence>